<dbReference type="EMBL" id="CM042064">
    <property type="protein sequence ID" value="KAI3665956.1"/>
    <property type="molecule type" value="Genomic_DNA"/>
</dbReference>
<organism evidence="1 2">
    <name type="scientific">Arctium lappa</name>
    <name type="common">Greater burdock</name>
    <name type="synonym">Lappa major</name>
    <dbReference type="NCBI Taxonomy" id="4217"/>
    <lineage>
        <taxon>Eukaryota</taxon>
        <taxon>Viridiplantae</taxon>
        <taxon>Streptophyta</taxon>
        <taxon>Embryophyta</taxon>
        <taxon>Tracheophyta</taxon>
        <taxon>Spermatophyta</taxon>
        <taxon>Magnoliopsida</taxon>
        <taxon>eudicotyledons</taxon>
        <taxon>Gunneridae</taxon>
        <taxon>Pentapetalae</taxon>
        <taxon>asterids</taxon>
        <taxon>campanulids</taxon>
        <taxon>Asterales</taxon>
        <taxon>Asteraceae</taxon>
        <taxon>Carduoideae</taxon>
        <taxon>Cardueae</taxon>
        <taxon>Arctiinae</taxon>
        <taxon>Arctium</taxon>
    </lineage>
</organism>
<comment type="caution">
    <text evidence="1">The sequence shown here is derived from an EMBL/GenBank/DDBJ whole genome shotgun (WGS) entry which is preliminary data.</text>
</comment>
<protein>
    <submittedName>
        <fullName evidence="1">Uncharacterized protein</fullName>
    </submittedName>
</protein>
<gene>
    <name evidence="1" type="ORF">L6452_44591</name>
</gene>
<dbReference type="Proteomes" id="UP001055879">
    <property type="component" value="Linkage Group LG18"/>
</dbReference>
<name>A0ACB8XGL7_ARCLA</name>
<accession>A0ACB8XGL7</accession>
<reference evidence="1 2" key="2">
    <citation type="journal article" date="2022" name="Mol. Ecol. Resour.">
        <title>The genomes of chicory, endive, great burdock and yacon provide insights into Asteraceae paleo-polyploidization history and plant inulin production.</title>
        <authorList>
            <person name="Fan W."/>
            <person name="Wang S."/>
            <person name="Wang H."/>
            <person name="Wang A."/>
            <person name="Jiang F."/>
            <person name="Liu H."/>
            <person name="Zhao H."/>
            <person name="Xu D."/>
            <person name="Zhang Y."/>
        </authorList>
    </citation>
    <scope>NUCLEOTIDE SEQUENCE [LARGE SCALE GENOMIC DNA]</scope>
    <source>
        <strain evidence="2">cv. Niubang</strain>
    </source>
</reference>
<proteinExistence type="predicted"/>
<evidence type="ECO:0000313" key="1">
    <source>
        <dbReference type="EMBL" id="KAI3665956.1"/>
    </source>
</evidence>
<keyword evidence="2" id="KW-1185">Reference proteome</keyword>
<evidence type="ECO:0000313" key="2">
    <source>
        <dbReference type="Proteomes" id="UP001055879"/>
    </source>
</evidence>
<sequence length="269" mass="30614">MQQEAKVEDSGSSPSFSCYSSDSLSSMAAAKVIREQHSARFHDFGGVNEEDFEFFVLKDDEISPEEIDSRSWKVFPVFNRDLVVKDEVDREIKAKDDENHEIDVSNSITGTLRKLFIDEHEESSSNSYSSSSEADELESVPSGSYCVWRPKSDGRSSSLMTKCKKSSSTGSGSKRWSIRYLLRRSNSEGKEPMLFVTSKKIESPKQRRNSGEVSGVSRRLKAETPVHEQFYVQKRAENEIVKRKSYLPYRQDLVGLFANNNRMGKMLPF</sequence>
<reference evidence="2" key="1">
    <citation type="journal article" date="2022" name="Mol. Ecol. Resour.">
        <title>The genomes of chicory, endive, great burdock and yacon provide insights into Asteraceae palaeo-polyploidization history and plant inulin production.</title>
        <authorList>
            <person name="Fan W."/>
            <person name="Wang S."/>
            <person name="Wang H."/>
            <person name="Wang A."/>
            <person name="Jiang F."/>
            <person name="Liu H."/>
            <person name="Zhao H."/>
            <person name="Xu D."/>
            <person name="Zhang Y."/>
        </authorList>
    </citation>
    <scope>NUCLEOTIDE SEQUENCE [LARGE SCALE GENOMIC DNA]</scope>
    <source>
        <strain evidence="2">cv. Niubang</strain>
    </source>
</reference>